<dbReference type="AlphaFoldDB" id="A0A3Q8S8R0"/>
<proteinExistence type="predicted"/>
<dbReference type="EMBL" id="CP034248">
    <property type="protein sequence ID" value="AZK44885.1"/>
    <property type="molecule type" value="Genomic_DNA"/>
</dbReference>
<dbReference type="Gene3D" id="3.10.20.30">
    <property type="match status" value="1"/>
</dbReference>
<name>A0A3Q8S8R0_9BACL</name>
<dbReference type="Proteomes" id="UP000273145">
    <property type="component" value="Chromosome"/>
</dbReference>
<dbReference type="InterPro" id="IPR012675">
    <property type="entry name" value="Beta-grasp_dom_sf"/>
</dbReference>
<accession>A0A3Q8S8R0</accession>
<organism evidence="1 2">
    <name type="scientific">Paenibacillus lentus</name>
    <dbReference type="NCBI Taxonomy" id="1338368"/>
    <lineage>
        <taxon>Bacteria</taxon>
        <taxon>Bacillati</taxon>
        <taxon>Bacillota</taxon>
        <taxon>Bacilli</taxon>
        <taxon>Bacillales</taxon>
        <taxon>Paenibacillaceae</taxon>
        <taxon>Paenibacillus</taxon>
    </lineage>
</organism>
<evidence type="ECO:0000313" key="1">
    <source>
        <dbReference type="EMBL" id="AZK44885.1"/>
    </source>
</evidence>
<gene>
    <name evidence="1" type="primary">thiS</name>
    <name evidence="1" type="ORF">EIM92_00660</name>
</gene>
<dbReference type="SUPFAM" id="SSF54285">
    <property type="entry name" value="MoaD/ThiS"/>
    <property type="match status" value="1"/>
</dbReference>
<dbReference type="CDD" id="cd00565">
    <property type="entry name" value="Ubl_ThiS"/>
    <property type="match status" value="1"/>
</dbReference>
<dbReference type="InterPro" id="IPR010035">
    <property type="entry name" value="Thi_S"/>
</dbReference>
<dbReference type="OrthoDB" id="9798559at2"/>
<dbReference type="RefSeq" id="WP_125081022.1">
    <property type="nucleotide sequence ID" value="NZ_CP034248.1"/>
</dbReference>
<keyword evidence="2" id="KW-1185">Reference proteome</keyword>
<protein>
    <submittedName>
        <fullName evidence="1">Sulfur carrier protein ThiS</fullName>
    </submittedName>
</protein>
<dbReference type="KEGG" id="plen:EIM92_00660"/>
<dbReference type="InterPro" id="IPR016155">
    <property type="entry name" value="Mopterin_synth/thiamin_S_b"/>
</dbReference>
<evidence type="ECO:0000313" key="2">
    <source>
        <dbReference type="Proteomes" id="UP000273145"/>
    </source>
</evidence>
<sequence length="71" mass="7707">MEYRESVDLKVNGVLHTLEAGTIQDVIAHFGLTGKPVIVEADGKILTPEQWDDTRTTTGMVIELVHFVGGG</sequence>
<dbReference type="InterPro" id="IPR003749">
    <property type="entry name" value="ThiS/MoaD-like"/>
</dbReference>
<dbReference type="NCBIfam" id="TIGR01683">
    <property type="entry name" value="thiS"/>
    <property type="match status" value="1"/>
</dbReference>
<reference evidence="1 2" key="1">
    <citation type="submission" date="2018-11" db="EMBL/GenBank/DDBJ databases">
        <title>Genome sequencing of Paenibacillus lentus DSM25539(T).</title>
        <authorList>
            <person name="Kook J.-K."/>
            <person name="Park S.-N."/>
            <person name="Lim Y.K."/>
        </authorList>
    </citation>
    <scope>NUCLEOTIDE SEQUENCE [LARGE SCALE GENOMIC DNA]</scope>
    <source>
        <strain evidence="1 2">DSM 25539</strain>
    </source>
</reference>
<dbReference type="Pfam" id="PF02597">
    <property type="entry name" value="ThiS"/>
    <property type="match status" value="1"/>
</dbReference>